<evidence type="ECO:0000313" key="22">
    <source>
        <dbReference type="Proteomes" id="UP000585474"/>
    </source>
</evidence>
<evidence type="ECO:0000256" key="4">
    <source>
        <dbReference type="ARBA" id="ARBA00022692"/>
    </source>
</evidence>
<keyword evidence="8" id="KW-0862">Zinc</keyword>
<feature type="signal peptide" evidence="19">
    <location>
        <begin position="1"/>
        <end position="21"/>
    </location>
</feature>
<dbReference type="InterPro" id="IPR046450">
    <property type="entry name" value="PA_dom_sf"/>
</dbReference>
<evidence type="ECO:0000256" key="10">
    <source>
        <dbReference type="ARBA" id="ARBA00022989"/>
    </source>
</evidence>
<dbReference type="PANTHER" id="PTHR47168">
    <property type="entry name" value="RING ZINC FINGER DOMAIN SUPERFAMILY PROTEIN-RELATED"/>
    <property type="match status" value="1"/>
</dbReference>
<proteinExistence type="predicted"/>
<keyword evidence="11 18" id="KW-0472">Membrane</keyword>
<evidence type="ECO:0000256" key="13">
    <source>
        <dbReference type="ARBA" id="ARBA00023180"/>
    </source>
</evidence>
<dbReference type="CDD" id="cd02123">
    <property type="entry name" value="PA_C_RZF_like"/>
    <property type="match status" value="1"/>
</dbReference>
<dbReference type="Pfam" id="PF13639">
    <property type="entry name" value="zf-RING_2"/>
    <property type="match status" value="1"/>
</dbReference>
<evidence type="ECO:0000256" key="5">
    <source>
        <dbReference type="ARBA" id="ARBA00022723"/>
    </source>
</evidence>
<dbReference type="InterPro" id="IPR044744">
    <property type="entry name" value="ZNRF4/RNF13/RNF167_PA"/>
</dbReference>
<dbReference type="OrthoDB" id="8062037at2759"/>
<accession>A0A7J0FAS5</accession>
<evidence type="ECO:0000256" key="14">
    <source>
        <dbReference type="ARBA" id="ARBA00037813"/>
    </source>
</evidence>
<keyword evidence="7 16" id="KW-0863">Zinc-finger</keyword>
<feature type="transmembrane region" description="Helical" evidence="18">
    <location>
        <begin position="208"/>
        <end position="232"/>
    </location>
</feature>
<comment type="subcellular location">
    <subcellularLocation>
        <location evidence="15">Endomembrane system</location>
        <topology evidence="15">Single-pass type I membrane protein</topology>
    </subcellularLocation>
    <subcellularLocation>
        <location evidence="1">Protein storage vacuole</location>
    </subcellularLocation>
    <subcellularLocation>
        <location evidence="14">Vacuole membrane</location>
    </subcellularLocation>
</comment>
<dbReference type="GO" id="GO:0005774">
    <property type="term" value="C:vacuolar membrane"/>
    <property type="evidence" value="ECO:0007669"/>
    <property type="project" value="UniProtKB-SubCell"/>
</dbReference>
<evidence type="ECO:0000256" key="18">
    <source>
        <dbReference type="SAM" id="Phobius"/>
    </source>
</evidence>
<dbReference type="GO" id="GO:0012505">
    <property type="term" value="C:endomembrane system"/>
    <property type="evidence" value="ECO:0007669"/>
    <property type="project" value="UniProtKB-SubCell"/>
</dbReference>
<evidence type="ECO:0000256" key="19">
    <source>
        <dbReference type="SAM" id="SignalP"/>
    </source>
</evidence>
<evidence type="ECO:0000256" key="1">
    <source>
        <dbReference type="ARBA" id="ARBA00004558"/>
    </source>
</evidence>
<dbReference type="Pfam" id="PF02225">
    <property type="entry name" value="PA"/>
    <property type="match status" value="1"/>
</dbReference>
<gene>
    <name evidence="21" type="ORF">Acr_10g0006840</name>
</gene>
<organism evidence="21 22">
    <name type="scientific">Actinidia rufa</name>
    <dbReference type="NCBI Taxonomy" id="165716"/>
    <lineage>
        <taxon>Eukaryota</taxon>
        <taxon>Viridiplantae</taxon>
        <taxon>Streptophyta</taxon>
        <taxon>Embryophyta</taxon>
        <taxon>Tracheophyta</taxon>
        <taxon>Spermatophyta</taxon>
        <taxon>Magnoliopsida</taxon>
        <taxon>eudicotyledons</taxon>
        <taxon>Gunneridae</taxon>
        <taxon>Pentapetalae</taxon>
        <taxon>asterids</taxon>
        <taxon>Ericales</taxon>
        <taxon>Actinidiaceae</taxon>
        <taxon>Actinidia</taxon>
    </lineage>
</organism>
<feature type="domain" description="RING-type" evidence="20">
    <location>
        <begin position="279"/>
        <end position="321"/>
    </location>
</feature>
<evidence type="ECO:0000256" key="11">
    <source>
        <dbReference type="ARBA" id="ARBA00023136"/>
    </source>
</evidence>
<dbReference type="GO" id="GO:0008233">
    <property type="term" value="F:peptidase activity"/>
    <property type="evidence" value="ECO:0007669"/>
    <property type="project" value="UniProtKB-KW"/>
</dbReference>
<dbReference type="GO" id="GO:0006508">
    <property type="term" value="P:proteolysis"/>
    <property type="evidence" value="ECO:0007669"/>
    <property type="project" value="UniProtKB-KW"/>
</dbReference>
<dbReference type="Gene3D" id="3.50.30.30">
    <property type="match status" value="1"/>
</dbReference>
<dbReference type="EMBL" id="BJWL01000010">
    <property type="protein sequence ID" value="GFY95299.1"/>
    <property type="molecule type" value="Genomic_DNA"/>
</dbReference>
<dbReference type="InterPro" id="IPR051653">
    <property type="entry name" value="E3_ligase_sorting_rcpt"/>
</dbReference>
<keyword evidence="4 18" id="KW-0812">Transmembrane</keyword>
<keyword evidence="21" id="KW-0378">Hydrolase</keyword>
<keyword evidence="21" id="KW-0645">Protease</keyword>
<sequence length="491" mass="52794">MKRRMLIVGNFLSLMACVALGNVVLIGNNVTLSFDDIEANFDLTLCLDSMFALSITIIPFVKSAPAVKASGECGTLYLAEPLDACLPLSNKVDSTVKGCGSPFVLSIRGGCSFEEKVRRAQAAGFKAAIIYDNVEADLVAKTVKTSIQLVARLVGLLKHGSNLCVAGNSAGIKTHAVFVSKASGEVLTQYAGISDMELWIIPNFENSAWSIMAISFISLLAMAAVLATCFFVRRHRIRRERPRASRVREFHGMSSRLVKAMPSLIFTAVVEDNCTSTTCAICLEDYSVGEKLRILPCRHKFHALCVDTWLTTWRTFCPVCKRDARTSTGDPPASERTPLLSSTPSSVASSILSSVRSSLASSSAIQIAPASSRSPSVSRTPSISSTPYLHHSLQSYRQSPYLSATRSSADLRNASSQRSHVSSFLVSPSPHSIGYPSVSPLNSRYMSPYMPSPGNASSYVESSSHQPHPLHCSESAASFSPFASAQSLPGC</sequence>
<feature type="region of interest" description="Disordered" evidence="17">
    <location>
        <begin position="324"/>
        <end position="345"/>
    </location>
</feature>
<evidence type="ECO:0000313" key="21">
    <source>
        <dbReference type="EMBL" id="GFY95299.1"/>
    </source>
</evidence>
<keyword evidence="22" id="KW-1185">Reference proteome</keyword>
<evidence type="ECO:0000256" key="6">
    <source>
        <dbReference type="ARBA" id="ARBA00022729"/>
    </source>
</evidence>
<evidence type="ECO:0000256" key="8">
    <source>
        <dbReference type="ARBA" id="ARBA00022833"/>
    </source>
</evidence>
<dbReference type="SMART" id="SM00184">
    <property type="entry name" value="RING"/>
    <property type="match status" value="1"/>
</dbReference>
<keyword evidence="2" id="KW-0813">Transport</keyword>
<evidence type="ECO:0000256" key="17">
    <source>
        <dbReference type="SAM" id="MobiDB-lite"/>
    </source>
</evidence>
<dbReference type="InterPro" id="IPR013083">
    <property type="entry name" value="Znf_RING/FYVE/PHD"/>
</dbReference>
<evidence type="ECO:0000256" key="9">
    <source>
        <dbReference type="ARBA" id="ARBA00022927"/>
    </source>
</evidence>
<dbReference type="Gene3D" id="3.30.40.10">
    <property type="entry name" value="Zinc/RING finger domain, C3HC4 (zinc finger)"/>
    <property type="match status" value="1"/>
</dbReference>
<evidence type="ECO:0000259" key="20">
    <source>
        <dbReference type="PROSITE" id="PS50089"/>
    </source>
</evidence>
<feature type="chain" id="PRO_5029559171" evidence="19">
    <location>
        <begin position="22"/>
        <end position="491"/>
    </location>
</feature>
<dbReference type="PANTHER" id="PTHR47168:SF5">
    <property type="entry name" value="RING-TYPE DOMAIN-CONTAINING PROTEIN"/>
    <property type="match status" value="1"/>
</dbReference>
<dbReference type="GO" id="GO:0015031">
    <property type="term" value="P:protein transport"/>
    <property type="evidence" value="ECO:0007669"/>
    <property type="project" value="UniProtKB-KW"/>
</dbReference>
<evidence type="ECO:0000256" key="7">
    <source>
        <dbReference type="ARBA" id="ARBA00022771"/>
    </source>
</evidence>
<keyword evidence="9" id="KW-0653">Protein transport</keyword>
<keyword evidence="12" id="KW-1015">Disulfide bond</keyword>
<dbReference type="PROSITE" id="PS51257">
    <property type="entry name" value="PROKAR_LIPOPROTEIN"/>
    <property type="match status" value="1"/>
</dbReference>
<name>A0A7J0FAS5_9ERIC</name>
<protein>
    <submittedName>
        <fullName evidence="21">Protease-associated (PA) RING/U-box zinc finger family protein</fullName>
    </submittedName>
</protein>
<evidence type="ECO:0000256" key="15">
    <source>
        <dbReference type="ARBA" id="ARBA00046288"/>
    </source>
</evidence>
<keyword evidence="3" id="KW-0926">Vacuole</keyword>
<evidence type="ECO:0000256" key="3">
    <source>
        <dbReference type="ARBA" id="ARBA00022554"/>
    </source>
</evidence>
<dbReference type="InterPro" id="IPR001841">
    <property type="entry name" value="Znf_RING"/>
</dbReference>
<keyword evidence="13" id="KW-0325">Glycoprotein</keyword>
<reference evidence="21 22" key="1">
    <citation type="submission" date="2019-07" db="EMBL/GenBank/DDBJ databases">
        <title>De Novo Assembly of kiwifruit Actinidia rufa.</title>
        <authorList>
            <person name="Sugita-Konishi S."/>
            <person name="Sato K."/>
            <person name="Mori E."/>
            <person name="Abe Y."/>
            <person name="Kisaki G."/>
            <person name="Hamano K."/>
            <person name="Suezawa K."/>
            <person name="Otani M."/>
            <person name="Fukuda T."/>
            <person name="Manabe T."/>
            <person name="Gomi K."/>
            <person name="Tabuchi M."/>
            <person name="Akimitsu K."/>
            <person name="Kataoka I."/>
        </authorList>
    </citation>
    <scope>NUCLEOTIDE SEQUENCE [LARGE SCALE GENOMIC DNA]</scope>
    <source>
        <strain evidence="22">cv. Fuchu</strain>
    </source>
</reference>
<comment type="caution">
    <text evidence="21">The sequence shown here is derived from an EMBL/GenBank/DDBJ whole genome shotgun (WGS) entry which is preliminary data.</text>
</comment>
<dbReference type="Proteomes" id="UP000585474">
    <property type="component" value="Unassembled WGS sequence"/>
</dbReference>
<keyword evidence="5" id="KW-0479">Metal-binding</keyword>
<dbReference type="GO" id="GO:0000326">
    <property type="term" value="C:protein storage vacuole"/>
    <property type="evidence" value="ECO:0007669"/>
    <property type="project" value="UniProtKB-SubCell"/>
</dbReference>
<evidence type="ECO:0000256" key="12">
    <source>
        <dbReference type="ARBA" id="ARBA00023157"/>
    </source>
</evidence>
<dbReference type="GO" id="GO:0008270">
    <property type="term" value="F:zinc ion binding"/>
    <property type="evidence" value="ECO:0007669"/>
    <property type="project" value="UniProtKB-KW"/>
</dbReference>
<keyword evidence="6 19" id="KW-0732">Signal</keyword>
<dbReference type="SUPFAM" id="SSF57850">
    <property type="entry name" value="RING/U-box"/>
    <property type="match status" value="1"/>
</dbReference>
<dbReference type="AlphaFoldDB" id="A0A7J0FAS5"/>
<dbReference type="SUPFAM" id="SSF52025">
    <property type="entry name" value="PA domain"/>
    <property type="match status" value="1"/>
</dbReference>
<keyword evidence="10 18" id="KW-1133">Transmembrane helix</keyword>
<dbReference type="PROSITE" id="PS50089">
    <property type="entry name" value="ZF_RING_2"/>
    <property type="match status" value="1"/>
</dbReference>
<evidence type="ECO:0000256" key="2">
    <source>
        <dbReference type="ARBA" id="ARBA00022448"/>
    </source>
</evidence>
<dbReference type="FunFam" id="3.30.40.10:FF:000276">
    <property type="entry name" value="Receptor homology region transmembrane domain-and RING domain-containing protein 2"/>
    <property type="match status" value="1"/>
</dbReference>
<dbReference type="InterPro" id="IPR003137">
    <property type="entry name" value="PA_domain"/>
</dbReference>
<evidence type="ECO:0000256" key="16">
    <source>
        <dbReference type="PROSITE-ProRule" id="PRU00175"/>
    </source>
</evidence>